<sequence length="340" mass="38377">MATTVTLHSISLQATAAPIARSPRSTGSNKQLNDNNLAHFPYPVSTSSTSQPLYQPGQILDSCVQPNSYAISFDDGPGQLTDELLDFLDEQGLKVTFFMNGDNWSCIYGQESQRLLKRAFQGQHQIAAHPWSHSDLEGLDDDAIRLEMRKIEDAFRSILGVVPRYMRPPFGEHSERVRAIMEEMGYVMILWDVDRLDSESRTSYSSPSSQEMEDSRWEEEDDSDELVMSAESNNSPAPQLTMAHHQHRHGEDEFVFSSSSSNKWAEAVRGLPYLTLDRDDMVMTGIYQEATSIWAVEYVQSLGLDIMPVAQCLGETDPRHWYKEITKPADPASLPRSCYL</sequence>
<dbReference type="SUPFAM" id="SSF88713">
    <property type="entry name" value="Glycoside hydrolase/deacetylase"/>
    <property type="match status" value="1"/>
</dbReference>
<accession>A0A9P3LVG6</accession>
<evidence type="ECO:0000259" key="7">
    <source>
        <dbReference type="PROSITE" id="PS51677"/>
    </source>
</evidence>
<dbReference type="Gene3D" id="3.20.20.370">
    <property type="entry name" value="Glycoside hydrolase/deacetylase"/>
    <property type="match status" value="1"/>
</dbReference>
<organism evidence="8 9">
    <name type="scientific">Entomortierella parvispora</name>
    <dbReference type="NCBI Taxonomy" id="205924"/>
    <lineage>
        <taxon>Eukaryota</taxon>
        <taxon>Fungi</taxon>
        <taxon>Fungi incertae sedis</taxon>
        <taxon>Mucoromycota</taxon>
        <taxon>Mortierellomycotina</taxon>
        <taxon>Mortierellomycetes</taxon>
        <taxon>Mortierellales</taxon>
        <taxon>Mortierellaceae</taxon>
        <taxon>Entomortierella</taxon>
    </lineage>
</organism>
<reference evidence="8" key="2">
    <citation type="journal article" date="2022" name="Microbiol. Resour. Announc.">
        <title>Whole-Genome Sequence of Entomortierella parvispora E1425, a Mucoromycotan Fungus Associated with Burkholderiaceae-Related Endosymbiotic Bacteria.</title>
        <authorList>
            <person name="Herlambang A."/>
            <person name="Guo Y."/>
            <person name="Takashima Y."/>
            <person name="Narisawa K."/>
            <person name="Ohta H."/>
            <person name="Nishizawa T."/>
        </authorList>
    </citation>
    <scope>NUCLEOTIDE SEQUENCE</scope>
    <source>
        <strain evidence="8">E1425</strain>
    </source>
</reference>
<dbReference type="GO" id="GO:0016810">
    <property type="term" value="F:hydrolase activity, acting on carbon-nitrogen (but not peptide) bonds"/>
    <property type="evidence" value="ECO:0007669"/>
    <property type="project" value="InterPro"/>
</dbReference>
<keyword evidence="3" id="KW-0732">Signal</keyword>
<evidence type="ECO:0000256" key="6">
    <source>
        <dbReference type="SAM" id="MobiDB-lite"/>
    </source>
</evidence>
<keyword evidence="2" id="KW-0479">Metal-binding</keyword>
<dbReference type="AlphaFoldDB" id="A0A9P3LVG6"/>
<evidence type="ECO:0000256" key="5">
    <source>
        <dbReference type="ARBA" id="ARBA00023277"/>
    </source>
</evidence>
<dbReference type="GO" id="GO:0005975">
    <property type="term" value="P:carbohydrate metabolic process"/>
    <property type="evidence" value="ECO:0007669"/>
    <property type="project" value="InterPro"/>
</dbReference>
<evidence type="ECO:0000256" key="1">
    <source>
        <dbReference type="ARBA" id="ARBA00001941"/>
    </source>
</evidence>
<dbReference type="PANTHER" id="PTHR46471:SF4">
    <property type="entry name" value="CHITIN DEACETYLASE"/>
    <property type="match status" value="1"/>
</dbReference>
<evidence type="ECO:0000313" key="9">
    <source>
        <dbReference type="Proteomes" id="UP000827284"/>
    </source>
</evidence>
<dbReference type="Pfam" id="PF01522">
    <property type="entry name" value="Polysacc_deac_1"/>
    <property type="match status" value="1"/>
</dbReference>
<keyword evidence="4" id="KW-0378">Hydrolase</keyword>
<keyword evidence="9" id="KW-1185">Reference proteome</keyword>
<feature type="compositionally biased region" description="Polar residues" evidence="6">
    <location>
        <begin position="23"/>
        <end position="36"/>
    </location>
</feature>
<dbReference type="PROSITE" id="PS51677">
    <property type="entry name" value="NODB"/>
    <property type="match status" value="1"/>
</dbReference>
<dbReference type="PANTHER" id="PTHR46471">
    <property type="entry name" value="CHITIN DEACETYLASE"/>
    <property type="match status" value="1"/>
</dbReference>
<name>A0A9P3LVG6_9FUNG</name>
<dbReference type="InterPro" id="IPR011330">
    <property type="entry name" value="Glyco_hydro/deAcase_b/a-brl"/>
</dbReference>
<evidence type="ECO:0000256" key="4">
    <source>
        <dbReference type="ARBA" id="ARBA00022801"/>
    </source>
</evidence>
<dbReference type="OrthoDB" id="2125469at2759"/>
<dbReference type="EMBL" id="BQFW01000006">
    <property type="protein sequence ID" value="GJJ71979.1"/>
    <property type="molecule type" value="Genomic_DNA"/>
</dbReference>
<comment type="cofactor">
    <cofactor evidence="1">
        <name>Co(2+)</name>
        <dbReference type="ChEBI" id="CHEBI:48828"/>
    </cofactor>
</comment>
<reference evidence="8" key="1">
    <citation type="submission" date="2021-11" db="EMBL/GenBank/DDBJ databases">
        <authorList>
            <person name="Herlambang A."/>
            <person name="Guo Y."/>
            <person name="Takashima Y."/>
            <person name="Nishizawa T."/>
        </authorList>
    </citation>
    <scope>NUCLEOTIDE SEQUENCE</scope>
    <source>
        <strain evidence="8">E1425</strain>
    </source>
</reference>
<dbReference type="InterPro" id="IPR002509">
    <property type="entry name" value="NODB_dom"/>
</dbReference>
<gene>
    <name evidence="8" type="ORF">EMPS_04336</name>
</gene>
<protein>
    <recommendedName>
        <fullName evidence="7">NodB homology domain-containing protein</fullName>
    </recommendedName>
</protein>
<evidence type="ECO:0000313" key="8">
    <source>
        <dbReference type="EMBL" id="GJJ71979.1"/>
    </source>
</evidence>
<feature type="region of interest" description="Disordered" evidence="6">
    <location>
        <begin position="199"/>
        <end position="234"/>
    </location>
</feature>
<keyword evidence="5" id="KW-0119">Carbohydrate metabolism</keyword>
<feature type="compositionally biased region" description="Low complexity" evidence="6">
    <location>
        <begin position="201"/>
        <end position="210"/>
    </location>
</feature>
<comment type="caution">
    <text evidence="8">The sequence shown here is derived from an EMBL/GenBank/DDBJ whole genome shotgun (WGS) entry which is preliminary data.</text>
</comment>
<feature type="region of interest" description="Disordered" evidence="6">
    <location>
        <begin position="18"/>
        <end position="41"/>
    </location>
</feature>
<dbReference type="Proteomes" id="UP000827284">
    <property type="component" value="Unassembled WGS sequence"/>
</dbReference>
<evidence type="ECO:0000256" key="2">
    <source>
        <dbReference type="ARBA" id="ARBA00022723"/>
    </source>
</evidence>
<feature type="compositionally biased region" description="Acidic residues" evidence="6">
    <location>
        <begin position="216"/>
        <end position="225"/>
    </location>
</feature>
<dbReference type="GO" id="GO:0046872">
    <property type="term" value="F:metal ion binding"/>
    <property type="evidence" value="ECO:0007669"/>
    <property type="project" value="UniProtKB-KW"/>
</dbReference>
<proteinExistence type="predicted"/>
<evidence type="ECO:0000256" key="3">
    <source>
        <dbReference type="ARBA" id="ARBA00022729"/>
    </source>
</evidence>
<feature type="domain" description="NodB homology" evidence="7">
    <location>
        <begin position="67"/>
        <end position="255"/>
    </location>
</feature>